<dbReference type="STRING" id="1802115.A2756_01235"/>
<dbReference type="Pfam" id="PF10648">
    <property type="entry name" value="Gmad2"/>
    <property type="match status" value="1"/>
</dbReference>
<evidence type="ECO:0000313" key="3">
    <source>
        <dbReference type="Proteomes" id="UP000177785"/>
    </source>
</evidence>
<accession>A0A1G2G4R0</accession>
<dbReference type="EMBL" id="MHNL01000007">
    <property type="protein sequence ID" value="OGZ45229.1"/>
    <property type="molecule type" value="Genomic_DNA"/>
</dbReference>
<evidence type="ECO:0000259" key="1">
    <source>
        <dbReference type="SMART" id="SM00909"/>
    </source>
</evidence>
<comment type="caution">
    <text evidence="2">The sequence shown here is derived from an EMBL/GenBank/DDBJ whole genome shotgun (WGS) entry which is preliminary data.</text>
</comment>
<dbReference type="SMART" id="SM00909">
    <property type="entry name" value="Germane"/>
    <property type="match status" value="1"/>
</dbReference>
<dbReference type="InterPro" id="IPR019606">
    <property type="entry name" value="GerMN"/>
</dbReference>
<reference evidence="2 3" key="1">
    <citation type="journal article" date="2016" name="Nat. Commun.">
        <title>Thousands of microbial genomes shed light on interconnected biogeochemical processes in an aquifer system.</title>
        <authorList>
            <person name="Anantharaman K."/>
            <person name="Brown C.T."/>
            <person name="Hug L.A."/>
            <person name="Sharon I."/>
            <person name="Castelle C.J."/>
            <person name="Probst A.J."/>
            <person name="Thomas B.C."/>
            <person name="Singh A."/>
            <person name="Wilkins M.J."/>
            <person name="Karaoz U."/>
            <person name="Brodie E.L."/>
            <person name="Williams K.H."/>
            <person name="Hubbard S.S."/>
            <person name="Banfield J.F."/>
        </authorList>
    </citation>
    <scope>NUCLEOTIDE SEQUENCE [LARGE SCALE GENOMIC DNA]</scope>
</reference>
<name>A0A1G2G4R0_9BACT</name>
<dbReference type="Pfam" id="PF10646">
    <property type="entry name" value="Germane"/>
    <property type="match status" value="1"/>
</dbReference>
<evidence type="ECO:0000313" key="2">
    <source>
        <dbReference type="EMBL" id="OGZ45229.1"/>
    </source>
</evidence>
<dbReference type="InterPro" id="IPR018911">
    <property type="entry name" value="Gmad2_Ig-like_dom"/>
</dbReference>
<sequence>MKRFFYIVCGLLLVVLLGLFFLSRKDTGKDGDAQTTEMIRGELVSSDASAQLFVLRRDTDQSLMEVHVSEDVRLEDSEGRAVAMAYFLPGMQLEVSGRVAGARIEAERLKEMVHGASLYYLNPDFKVAFSYPATWGPNMRRAGMNGIPTHFEGRDGFFTLDAVQVDEGTLESAVGSIAYHKLKPYGDAPEILHQTIDGQEAAIIVPREDALKDAALVVRYPREVRINDAPYSFFVAYVDKEHVQDIARTVRFFENSLNEKAVSGAPNILVYQPRQGDIIRDSFTVAGFARVSENKFMIRLSADGVGTLMEEVVSTRAADAGVYGYFEHDMVVSSVNLAKLKNHPQATLQVFVYSARDGSETDTVTVPIVWQSDSIETARVSVFFPNSKMDSSGSCTHVYPVPREILRTKAVAASVLEELLQGPTSGEREQGYFTSLNAGVRVQRLAIQNGIATVDFDAALDRAVAGSCRVTSIRAQITETLKQFPTVQSVIISIGGRTEDILQP</sequence>
<feature type="domain" description="GerMN" evidence="1">
    <location>
        <begin position="412"/>
        <end position="503"/>
    </location>
</feature>
<organism evidence="2 3">
    <name type="scientific">Candidatus Ryanbacteria bacterium RIFCSPHIGHO2_01_FULL_48_27</name>
    <dbReference type="NCBI Taxonomy" id="1802115"/>
    <lineage>
        <taxon>Bacteria</taxon>
        <taxon>Candidatus Ryaniibacteriota</taxon>
    </lineage>
</organism>
<dbReference type="Proteomes" id="UP000177785">
    <property type="component" value="Unassembled WGS sequence"/>
</dbReference>
<proteinExistence type="predicted"/>
<gene>
    <name evidence="2" type="ORF">A2756_01235</name>
</gene>
<dbReference type="AlphaFoldDB" id="A0A1G2G4R0"/>
<protein>
    <recommendedName>
        <fullName evidence="1">GerMN domain-containing protein</fullName>
    </recommendedName>
</protein>